<proteinExistence type="predicted"/>
<evidence type="ECO:0000313" key="3">
    <source>
        <dbReference type="EMBL" id="KAJ3645057.1"/>
    </source>
</evidence>
<dbReference type="Proteomes" id="UP001168821">
    <property type="component" value="Unassembled WGS sequence"/>
</dbReference>
<sequence>MKFLVCVVLVLSAETIISSAQQVWLAPCKADADCDKIVNATCVNEFCNCGGEFLACPCKEGFIAAKSKKKCLRSVGTVLGTRCDISDDCSRSDQETMNGLVCSDGQCKCGENYTEENGQCIGTNSGTPSSTSRLKDFAVPPVLLLSFITLLFSHNS</sequence>
<feature type="signal peptide" evidence="1">
    <location>
        <begin position="1"/>
        <end position="20"/>
    </location>
</feature>
<keyword evidence="4" id="KW-1185">Reference proteome</keyword>
<name>A0AA38HZ51_9CUCU</name>
<comment type="caution">
    <text evidence="3">The sequence shown here is derived from an EMBL/GenBank/DDBJ whole genome shotgun (WGS) entry which is preliminary data.</text>
</comment>
<feature type="domain" description="EB" evidence="2">
    <location>
        <begin position="58"/>
        <end position="120"/>
    </location>
</feature>
<evidence type="ECO:0000256" key="1">
    <source>
        <dbReference type="SAM" id="SignalP"/>
    </source>
</evidence>
<dbReference type="AlphaFoldDB" id="A0AA38HZ51"/>
<evidence type="ECO:0000313" key="4">
    <source>
        <dbReference type="Proteomes" id="UP001168821"/>
    </source>
</evidence>
<accession>A0AA38HZ51</accession>
<dbReference type="InterPro" id="IPR006149">
    <property type="entry name" value="EB_dom"/>
</dbReference>
<feature type="chain" id="PRO_5041373470" description="EB domain-containing protein" evidence="1">
    <location>
        <begin position="21"/>
        <end position="156"/>
    </location>
</feature>
<keyword evidence="1" id="KW-0732">Signal</keyword>
<reference evidence="3" key="1">
    <citation type="journal article" date="2023" name="G3 (Bethesda)">
        <title>Whole genome assemblies of Zophobas morio and Tenebrio molitor.</title>
        <authorList>
            <person name="Kaur S."/>
            <person name="Stinson S.A."/>
            <person name="diCenzo G.C."/>
        </authorList>
    </citation>
    <scope>NUCLEOTIDE SEQUENCE</scope>
    <source>
        <strain evidence="3">QUZm001</strain>
    </source>
</reference>
<dbReference type="Pfam" id="PF01683">
    <property type="entry name" value="EB"/>
    <property type="match status" value="1"/>
</dbReference>
<dbReference type="EMBL" id="JALNTZ010000007">
    <property type="protein sequence ID" value="KAJ3645057.1"/>
    <property type="molecule type" value="Genomic_DNA"/>
</dbReference>
<organism evidence="3 4">
    <name type="scientific">Zophobas morio</name>
    <dbReference type="NCBI Taxonomy" id="2755281"/>
    <lineage>
        <taxon>Eukaryota</taxon>
        <taxon>Metazoa</taxon>
        <taxon>Ecdysozoa</taxon>
        <taxon>Arthropoda</taxon>
        <taxon>Hexapoda</taxon>
        <taxon>Insecta</taxon>
        <taxon>Pterygota</taxon>
        <taxon>Neoptera</taxon>
        <taxon>Endopterygota</taxon>
        <taxon>Coleoptera</taxon>
        <taxon>Polyphaga</taxon>
        <taxon>Cucujiformia</taxon>
        <taxon>Tenebrionidae</taxon>
        <taxon>Zophobas</taxon>
    </lineage>
</organism>
<evidence type="ECO:0000259" key="2">
    <source>
        <dbReference type="Pfam" id="PF01683"/>
    </source>
</evidence>
<protein>
    <recommendedName>
        <fullName evidence="2">EB domain-containing protein</fullName>
    </recommendedName>
</protein>
<gene>
    <name evidence="3" type="ORF">Zmor_022745</name>
</gene>